<evidence type="ECO:0000256" key="1">
    <source>
        <dbReference type="SAM" id="MobiDB-lite"/>
    </source>
</evidence>
<evidence type="ECO:0000313" key="2">
    <source>
        <dbReference type="EMBL" id="GFO39779.1"/>
    </source>
</evidence>
<proteinExistence type="predicted"/>
<name>A0AAV4D6K8_9GAST</name>
<dbReference type="AlphaFoldDB" id="A0AAV4D6K8"/>
<protein>
    <submittedName>
        <fullName evidence="2">Uncharacterized protein</fullName>
    </submittedName>
</protein>
<comment type="caution">
    <text evidence="2">The sequence shown here is derived from an EMBL/GenBank/DDBJ whole genome shotgun (WGS) entry which is preliminary data.</text>
</comment>
<dbReference type="EMBL" id="BLXT01007520">
    <property type="protein sequence ID" value="GFO39779.1"/>
    <property type="molecule type" value="Genomic_DNA"/>
</dbReference>
<gene>
    <name evidence="2" type="ORF">PoB_006628400</name>
</gene>
<organism evidence="2 3">
    <name type="scientific">Plakobranchus ocellatus</name>
    <dbReference type="NCBI Taxonomy" id="259542"/>
    <lineage>
        <taxon>Eukaryota</taxon>
        <taxon>Metazoa</taxon>
        <taxon>Spiralia</taxon>
        <taxon>Lophotrochozoa</taxon>
        <taxon>Mollusca</taxon>
        <taxon>Gastropoda</taxon>
        <taxon>Heterobranchia</taxon>
        <taxon>Euthyneura</taxon>
        <taxon>Panpulmonata</taxon>
        <taxon>Sacoglossa</taxon>
        <taxon>Placobranchoidea</taxon>
        <taxon>Plakobranchidae</taxon>
        <taxon>Plakobranchus</taxon>
    </lineage>
</organism>
<dbReference type="Proteomes" id="UP000735302">
    <property type="component" value="Unassembled WGS sequence"/>
</dbReference>
<evidence type="ECO:0000313" key="3">
    <source>
        <dbReference type="Proteomes" id="UP000735302"/>
    </source>
</evidence>
<feature type="region of interest" description="Disordered" evidence="1">
    <location>
        <begin position="19"/>
        <end position="48"/>
    </location>
</feature>
<reference evidence="2 3" key="1">
    <citation type="journal article" date="2021" name="Elife">
        <title>Chloroplast acquisition without the gene transfer in kleptoplastic sea slugs, Plakobranchus ocellatus.</title>
        <authorList>
            <person name="Maeda T."/>
            <person name="Takahashi S."/>
            <person name="Yoshida T."/>
            <person name="Shimamura S."/>
            <person name="Takaki Y."/>
            <person name="Nagai Y."/>
            <person name="Toyoda A."/>
            <person name="Suzuki Y."/>
            <person name="Arimoto A."/>
            <person name="Ishii H."/>
            <person name="Satoh N."/>
            <person name="Nishiyama T."/>
            <person name="Hasebe M."/>
            <person name="Maruyama T."/>
            <person name="Minagawa J."/>
            <person name="Obokata J."/>
            <person name="Shigenobu S."/>
        </authorList>
    </citation>
    <scope>NUCLEOTIDE SEQUENCE [LARGE SCALE GENOMIC DNA]</scope>
</reference>
<accession>A0AAV4D6K8</accession>
<sequence length="100" mass="10639">MPPSGYLCKTVAVVWRSGERTQPETCRDSTSQVHSAISAEPSGDQKIESSKEYCTMTSAVTVGGVGGKVVSESALRYTGTLLPRIRAPLRRPGLTEGLKA</sequence>
<keyword evidence="3" id="KW-1185">Reference proteome</keyword>